<keyword evidence="7 9" id="KW-0687">Ribonucleoprotein</keyword>
<comment type="subunit">
    <text evidence="9">Homomultimerizes to form the nucleocapsid. Binds to viral genomic RNA.</text>
</comment>
<comment type="function">
    <text evidence="9">Encapsidates the genome, protecting it from nucleases. The encapsidated genomic RNA is termed the nucleocapsid (NC) and serves as template for viral transcription and replication.</text>
</comment>
<proteinExistence type="inferred from homology"/>
<keyword evidence="6 9" id="KW-0543">Viral nucleoprotein</keyword>
<keyword evidence="5 9" id="KW-0694">RNA-binding</keyword>
<dbReference type="InterPro" id="IPR004902">
    <property type="entry name" value="Rhabdo_ncap_2"/>
</dbReference>
<evidence type="ECO:0000256" key="5">
    <source>
        <dbReference type="ARBA" id="ARBA00022884"/>
    </source>
</evidence>
<dbReference type="GO" id="GO:0019013">
    <property type="term" value="C:viral nucleocapsid"/>
    <property type="evidence" value="ECO:0007669"/>
    <property type="project" value="UniProtKB-UniRule"/>
</dbReference>
<comment type="similarity">
    <text evidence="9">Belongs to the nucleorhabdovirus nucleocapsid protein family.</text>
</comment>
<name>A0A9N6YIV5_9RHAB</name>
<dbReference type="GO" id="GO:0003723">
    <property type="term" value="F:RNA binding"/>
    <property type="evidence" value="ECO:0007669"/>
    <property type="project" value="UniProtKB-UniRule"/>
</dbReference>
<keyword evidence="4 9" id="KW-0946">Virion</keyword>
<evidence type="ECO:0000313" key="10">
    <source>
        <dbReference type="EMBL" id="DAZ90657.1"/>
    </source>
</evidence>
<dbReference type="Pfam" id="PF03216">
    <property type="entry name" value="Rhabdo_ncap_2"/>
    <property type="match status" value="1"/>
</dbReference>
<reference evidence="10" key="1">
    <citation type="journal article" date="2022" name="bioRxiv">
        <title>Unlocking the hidden genetic diversity of varicosaviruses, the neglected plant rhabdoviruses.</title>
        <authorList>
            <person name="Bejerman N."/>
            <person name="Dietzgen R.G."/>
            <person name="Debat H."/>
        </authorList>
    </citation>
    <scope>NUCLEOTIDE SEQUENCE</scope>
</reference>
<dbReference type="GO" id="GO:0019029">
    <property type="term" value="C:helical viral capsid"/>
    <property type="evidence" value="ECO:0007669"/>
    <property type="project" value="UniProtKB-UniRule"/>
</dbReference>
<evidence type="ECO:0000256" key="7">
    <source>
        <dbReference type="ARBA" id="ARBA00023274"/>
    </source>
</evidence>
<accession>A0A9N6YIV5</accession>
<keyword evidence="2 9" id="KW-1139">Helical capsid protein</keyword>
<evidence type="ECO:0000256" key="8">
    <source>
        <dbReference type="ARBA" id="ARBA00033344"/>
    </source>
</evidence>
<comment type="subcellular location">
    <subcellularLocation>
        <location evidence="9">Virion</location>
    </subcellularLocation>
    <subcellularLocation>
        <location evidence="9">Host cytoplasm</location>
    </subcellularLocation>
</comment>
<evidence type="ECO:0000256" key="2">
    <source>
        <dbReference type="ARBA" id="ARBA00022497"/>
    </source>
</evidence>
<evidence type="ECO:0000256" key="3">
    <source>
        <dbReference type="ARBA" id="ARBA00022561"/>
    </source>
</evidence>
<evidence type="ECO:0000256" key="6">
    <source>
        <dbReference type="ARBA" id="ARBA00023086"/>
    </source>
</evidence>
<protein>
    <recommendedName>
        <fullName evidence="1 9">Nucleoprotein</fullName>
        <shortName evidence="9">NP</shortName>
        <shortName evidence="9">Protein N</shortName>
    </recommendedName>
    <alternativeName>
        <fullName evidence="8 9">Nucleocapsid protein</fullName>
    </alternativeName>
</protein>
<sequence length="396" mass="45061">MADTKTVNVGINVPNQGEADRLREQSKKKKMIKMNPLYQSTSEIVSVIPEKLKWEDDQMINLDGVGLESLDVSEICHCGIPCLKALVTGISETAAASYIILAWNLLCPGDVYDRIFPMVDITSSFSTFRLDHMSDTIINPTNEQESWIIENDELHLAQGITYISASLIRLITKESINYSKAIPHLMMNFYKFYKKQFPIGNFSVNSRCLEVLRSMYQTDSRLKNSTTGLLYYYDELSTHKGLCRMLYEQHLSYTGLHAFPLFIQAVAKTHLTPSELLSALDCRKTRKSLLVISLLINDYEVKPNEERSRRTYKYARIWDPEMFSSLQTKNCTELVCILAYLNKMVGTQGAGNILDIAMVRNLADETQVFCKGVANNIYRAAMDIDGEDEQNPMFNV</sequence>
<evidence type="ECO:0000256" key="9">
    <source>
        <dbReference type="RuleBase" id="RU369108"/>
    </source>
</evidence>
<dbReference type="GO" id="GO:0030430">
    <property type="term" value="C:host cell cytoplasm"/>
    <property type="evidence" value="ECO:0007669"/>
    <property type="project" value="UniProtKB-SubCell"/>
</dbReference>
<evidence type="ECO:0000256" key="1">
    <source>
        <dbReference type="ARBA" id="ARBA00014389"/>
    </source>
</evidence>
<keyword evidence="9" id="KW-1035">Host cytoplasm</keyword>
<keyword evidence="3 9" id="KW-0167">Capsid protein</keyword>
<dbReference type="GO" id="GO:1990904">
    <property type="term" value="C:ribonucleoprotein complex"/>
    <property type="evidence" value="ECO:0007669"/>
    <property type="project" value="UniProtKB-UniRule"/>
</dbReference>
<organism evidence="10">
    <name type="scientific">Asplenium virus 1</name>
    <dbReference type="NCBI Taxonomy" id="2977956"/>
    <lineage>
        <taxon>Viruses</taxon>
        <taxon>Riboviria</taxon>
        <taxon>Orthornavirae</taxon>
        <taxon>Negarnaviricota</taxon>
        <taxon>Haploviricotina</taxon>
        <taxon>Monjiviricetes</taxon>
        <taxon>Mononegavirales</taxon>
        <taxon>Rhabdoviridae</taxon>
    </lineage>
</organism>
<evidence type="ECO:0000256" key="4">
    <source>
        <dbReference type="ARBA" id="ARBA00022844"/>
    </source>
</evidence>
<dbReference type="EMBL" id="BK061746">
    <property type="protein sequence ID" value="DAZ90657.1"/>
    <property type="molecule type" value="Viral_cRNA"/>
</dbReference>